<sequence length="540" mass="59661">MIKPLRDLLVRQYHRFEGFDQQDSHEVLRCLLDGLRQEEVKRWQKAVLTALKINPKKAKAKVKAWGRSLNLCTAVDRIFGGVLLTSLTCCECNTVLSNFEIFLDLSLPIVEESTRNPPLHASSVSGPKRDQSERLVEVLQFCMNAPPHPTLASKTVAPLLGAVPNVFEKTPKSKRELKRERKAKAKQTRPKRKNKYSNFKGQGNIDSDFDDIVDVDTPPPDEADDIKVEVVQLPPEAEVRAPSASPENSTDGVLAAVANLPASGKEPTVAKTEEEAAMTWATTSYSPNSGQTEVLYDDLEITRRRIELLADAQNDFTGQESDVFEFKSAQSNPVSPIVPEGAVFLQSADEDSGNVNAGGDLADSEDNLADDEDEDERLLGCRHYCDRSNQNATSADVCELAAGFANVRLDEEATGISFSSPSEEAQAKSIAQCALSRSSSAAAASLTDLERCLARYTAPEMLSESNRIICETCTRRQHSGTSIKKPVLCRASKQDIIIRPPAVLTIHLKRFQQVDMLLFISVYFIRVYMPVHDMHLGTHF</sequence>
<dbReference type="PROSITE" id="PS50235">
    <property type="entry name" value="USP_3"/>
    <property type="match status" value="1"/>
</dbReference>
<dbReference type="EMBL" id="UYSU01036282">
    <property type="protein sequence ID" value="VDL97468.1"/>
    <property type="molecule type" value="Genomic_DNA"/>
</dbReference>
<evidence type="ECO:0000313" key="7">
    <source>
        <dbReference type="WBParaSite" id="SSLN_0001150901-mRNA-1"/>
    </source>
</evidence>
<dbReference type="InterPro" id="IPR001394">
    <property type="entry name" value="Peptidase_C19_UCH"/>
</dbReference>
<proteinExistence type="predicted"/>
<dbReference type="AlphaFoldDB" id="A0A183T3N5"/>
<evidence type="ECO:0000256" key="1">
    <source>
        <dbReference type="ARBA" id="ARBA00000707"/>
    </source>
</evidence>
<organism evidence="7">
    <name type="scientific">Schistocephalus solidus</name>
    <name type="common">Tapeworm</name>
    <dbReference type="NCBI Taxonomy" id="70667"/>
    <lineage>
        <taxon>Eukaryota</taxon>
        <taxon>Metazoa</taxon>
        <taxon>Spiralia</taxon>
        <taxon>Lophotrochozoa</taxon>
        <taxon>Platyhelminthes</taxon>
        <taxon>Cestoda</taxon>
        <taxon>Eucestoda</taxon>
        <taxon>Diphyllobothriidea</taxon>
        <taxon>Diphyllobothriidae</taxon>
        <taxon>Schistocephalus</taxon>
    </lineage>
</organism>
<dbReference type="Proteomes" id="UP000275846">
    <property type="component" value="Unassembled WGS sequence"/>
</dbReference>
<dbReference type="InterPro" id="IPR050185">
    <property type="entry name" value="Ub_carboxyl-term_hydrolase"/>
</dbReference>
<evidence type="ECO:0000313" key="6">
    <source>
        <dbReference type="Proteomes" id="UP000275846"/>
    </source>
</evidence>
<dbReference type="STRING" id="70667.A0A183T3N5"/>
<feature type="region of interest" description="Disordered" evidence="3">
    <location>
        <begin position="350"/>
        <end position="369"/>
    </location>
</feature>
<dbReference type="Pfam" id="PF00443">
    <property type="entry name" value="UCH"/>
    <property type="match status" value="1"/>
</dbReference>
<dbReference type="InterPro" id="IPR038765">
    <property type="entry name" value="Papain-like_cys_pep_sf"/>
</dbReference>
<dbReference type="WBParaSite" id="SSLN_0001150901-mRNA-1">
    <property type="protein sequence ID" value="SSLN_0001150901-mRNA-1"/>
    <property type="gene ID" value="SSLN_0001150901"/>
</dbReference>
<evidence type="ECO:0000256" key="2">
    <source>
        <dbReference type="ARBA" id="ARBA00012759"/>
    </source>
</evidence>
<feature type="compositionally biased region" description="Basic residues" evidence="3">
    <location>
        <begin position="180"/>
        <end position="195"/>
    </location>
</feature>
<keyword evidence="6" id="KW-1185">Reference proteome</keyword>
<dbReference type="PANTHER" id="PTHR21646:SF39">
    <property type="entry name" value="UBIQUITIN CARBOXYL-TERMINAL HYDROLASE 16"/>
    <property type="match status" value="1"/>
</dbReference>
<evidence type="ECO:0000256" key="3">
    <source>
        <dbReference type="SAM" id="MobiDB-lite"/>
    </source>
</evidence>
<gene>
    <name evidence="5" type="ORF">SSLN_LOCUS11083</name>
</gene>
<dbReference type="SUPFAM" id="SSF54001">
    <property type="entry name" value="Cysteine proteinases"/>
    <property type="match status" value="1"/>
</dbReference>
<name>A0A183T3N5_SCHSO</name>
<comment type="catalytic activity">
    <reaction evidence="1">
        <text>Thiol-dependent hydrolysis of ester, thioester, amide, peptide and isopeptide bonds formed by the C-terminal Gly of ubiquitin (a 76-residue protein attached to proteins as an intracellular targeting signal).</text>
        <dbReference type="EC" id="3.4.19.12"/>
    </reaction>
</comment>
<reference evidence="5 6" key="2">
    <citation type="submission" date="2018-11" db="EMBL/GenBank/DDBJ databases">
        <authorList>
            <consortium name="Pathogen Informatics"/>
        </authorList>
    </citation>
    <scope>NUCLEOTIDE SEQUENCE [LARGE SCALE GENOMIC DNA]</scope>
    <source>
        <strain evidence="5 6">NST_G2</strain>
    </source>
</reference>
<dbReference type="EC" id="3.4.19.12" evidence="2"/>
<evidence type="ECO:0000259" key="4">
    <source>
        <dbReference type="PROSITE" id="PS50235"/>
    </source>
</evidence>
<protein>
    <recommendedName>
        <fullName evidence="2">ubiquitinyl hydrolase 1</fullName>
        <ecNumber evidence="2">3.4.19.12</ecNumber>
    </recommendedName>
</protein>
<evidence type="ECO:0000313" key="5">
    <source>
        <dbReference type="EMBL" id="VDL97468.1"/>
    </source>
</evidence>
<feature type="region of interest" description="Disordered" evidence="3">
    <location>
        <begin position="170"/>
        <end position="211"/>
    </location>
</feature>
<dbReference type="Gene3D" id="3.90.70.10">
    <property type="entry name" value="Cysteine proteinases"/>
    <property type="match status" value="2"/>
</dbReference>
<reference evidence="7" key="1">
    <citation type="submission" date="2016-06" db="UniProtKB">
        <authorList>
            <consortium name="WormBaseParasite"/>
        </authorList>
    </citation>
    <scope>IDENTIFICATION</scope>
</reference>
<accession>A0A183T3N5</accession>
<dbReference type="GO" id="GO:0016579">
    <property type="term" value="P:protein deubiquitination"/>
    <property type="evidence" value="ECO:0007669"/>
    <property type="project" value="InterPro"/>
</dbReference>
<dbReference type="InterPro" id="IPR028889">
    <property type="entry name" value="USP"/>
</dbReference>
<feature type="compositionally biased region" description="Basic and acidic residues" evidence="3">
    <location>
        <begin position="170"/>
        <end position="179"/>
    </location>
</feature>
<feature type="domain" description="USP" evidence="4">
    <location>
        <begin position="1"/>
        <end position="540"/>
    </location>
</feature>
<dbReference type="GO" id="GO:0004843">
    <property type="term" value="F:cysteine-type deubiquitinase activity"/>
    <property type="evidence" value="ECO:0007669"/>
    <property type="project" value="UniProtKB-EC"/>
</dbReference>
<dbReference type="OrthoDB" id="2020758at2759"/>
<dbReference type="PANTHER" id="PTHR21646">
    <property type="entry name" value="UBIQUITIN CARBOXYL-TERMINAL HYDROLASE"/>
    <property type="match status" value="1"/>
</dbReference>